<dbReference type="NCBIfam" id="NF033617">
    <property type="entry name" value="RND_permease_2"/>
    <property type="match status" value="1"/>
</dbReference>
<keyword evidence="4" id="KW-0997">Cell inner membrane</keyword>
<evidence type="ECO:0000256" key="1">
    <source>
        <dbReference type="ARBA" id="ARBA00004429"/>
    </source>
</evidence>
<dbReference type="PANTHER" id="PTHR32063">
    <property type="match status" value="1"/>
</dbReference>
<keyword evidence="2" id="KW-0813">Transport</keyword>
<feature type="transmembrane region" description="Helical" evidence="8">
    <location>
        <begin position="906"/>
        <end position="931"/>
    </location>
</feature>
<dbReference type="InterPro" id="IPR027463">
    <property type="entry name" value="AcrB_DN_DC_subdom"/>
</dbReference>
<keyword evidence="10" id="KW-1185">Reference proteome</keyword>
<name>A0A2K4MM76_9NEIS</name>
<dbReference type="InterPro" id="IPR001036">
    <property type="entry name" value="Acrflvin-R"/>
</dbReference>
<dbReference type="Gene3D" id="3.30.70.1440">
    <property type="entry name" value="Multidrug efflux transporter AcrB pore domain"/>
    <property type="match status" value="1"/>
</dbReference>
<dbReference type="Gene3D" id="3.30.70.1320">
    <property type="entry name" value="Multidrug efflux transporter AcrB pore domain like"/>
    <property type="match status" value="1"/>
</dbReference>
<organism evidence="9 10">
    <name type="scientific">Chromobacterium sinusclupearum</name>
    <dbReference type="NCBI Taxonomy" id="2077146"/>
    <lineage>
        <taxon>Bacteria</taxon>
        <taxon>Pseudomonadati</taxon>
        <taxon>Pseudomonadota</taxon>
        <taxon>Betaproteobacteria</taxon>
        <taxon>Neisseriales</taxon>
        <taxon>Chromobacteriaceae</taxon>
        <taxon>Chromobacterium</taxon>
    </lineage>
</organism>
<feature type="transmembrane region" description="Helical" evidence="8">
    <location>
        <begin position="984"/>
        <end position="1010"/>
    </location>
</feature>
<dbReference type="Gene3D" id="1.20.1640.10">
    <property type="entry name" value="Multidrug efflux transporter AcrB transmembrane domain"/>
    <property type="match status" value="2"/>
</dbReference>
<accession>A0A2K4MM76</accession>
<sequence>MIPSAPFIRRPAATTLLTLAILLAGLIAFKLLPVSPLPQVDFPTISVSAKLPGASPETMAATVATPLERALGRIAGITEMTSTSSLGSTNITLQFDLDRDINGAARDVQAAINAARSLLPTGMPSNPTYRKVNPADAPIMIMALTSDSMTRGQMYDAADSILGQKLAQVDGIGNVIIGGGAQPAVRVEMNPAQLNHYGIGMETVRAAITSTNANRPKGFLENEDRHWQVQANDQASKASDYLPLIVSYKNGSAVRISDVAEVRDSVVDLRNAGMLGKQPAVMLILFRQPGANIIETVDRVKALLPQLQASISPAIKINQVMDRTPTIRASLSEVERSLVISIGLVIMVVFLFLRSGRATAIPAITVPVSLVGTFAVMYLAGFSLNNLSLMALTIATGFVVDDTIVVLENISRHIENGMKPFQAALQGAREVGFTVLSMSISLIAVFIPILLMGGIIGRLFREFAVTLSVAILVSLVVSLTTTPMLCARWLKAHDAHKAPGKLFRWSERAFDAMLDGYRRSLSWALRHSRLMMVMLGATIALNVFLYTVIAKGFFPQQDTGRLTGMIRADQSISFQAMQHKLQRFIDVVGADPAVDKVVGFTGGGQRNGANMFVSLKPLTERKESADQVIARLRKKLSNEPGAQLFLQSVQDIRIGGRSSNAQYQYTLQGDDLAELREWTPKVQQAMSKIPFLADLNNDQEVKGLQTSLTFNRAAMARLGLTQAQVDSVLNDAFGQRQVSTIYNALNQYHVVLEVAPQYWQSPEGLRDIYLQTPGGQPTPLSAIASWKPTNTSLSVNHQSQFAATTISFNLPPGKSLSDATQAIDAAIADIGLPSSIRASFQGTAKSFQASLDSQPYLILAALVAVYIVLGMLYESVVHPITILSTLPSAGVGALLALMATGGEFNIIALIGILLLIGIVKKNAIMMIDFALTAEREQKLTPEDAILQACLLRFRPIMMTTMAALFGALPLALGRGDGAELRTPLGISIVGGLLLSQLLTLYTTPIVYLYLDRFRLWCLKWRGSHGHALADGKEE</sequence>
<reference evidence="9 10" key="1">
    <citation type="submission" date="2018-01" db="EMBL/GenBank/DDBJ databases">
        <title>Genomic Sequence of Chromobacterium MWU13-2610 from wild cranberry bogs within the Cape Cod National Seashore.</title>
        <authorList>
            <person name="O'Hara-Hanley K."/>
            <person name="Soby S."/>
            <person name="Harrison A."/>
        </authorList>
    </citation>
    <scope>NUCLEOTIDE SEQUENCE [LARGE SCALE GENOMIC DNA]</scope>
    <source>
        <strain evidence="9 10">MWU13-2610</strain>
    </source>
</reference>
<dbReference type="GO" id="GO:0042910">
    <property type="term" value="F:xenobiotic transmembrane transporter activity"/>
    <property type="evidence" value="ECO:0007669"/>
    <property type="project" value="TreeGrafter"/>
</dbReference>
<evidence type="ECO:0000256" key="6">
    <source>
        <dbReference type="ARBA" id="ARBA00022989"/>
    </source>
</evidence>
<evidence type="ECO:0000313" key="9">
    <source>
        <dbReference type="EMBL" id="POA98176.1"/>
    </source>
</evidence>
<dbReference type="Pfam" id="PF00873">
    <property type="entry name" value="ACR_tran"/>
    <property type="match status" value="1"/>
</dbReference>
<evidence type="ECO:0000256" key="3">
    <source>
        <dbReference type="ARBA" id="ARBA00022475"/>
    </source>
</evidence>
<keyword evidence="5 8" id="KW-0812">Transmembrane</keyword>
<dbReference type="SUPFAM" id="SSF82693">
    <property type="entry name" value="Multidrug efflux transporter AcrB pore domain, PN1, PN2, PC1 and PC2 subdomains"/>
    <property type="match status" value="4"/>
</dbReference>
<keyword evidence="6 8" id="KW-1133">Transmembrane helix</keyword>
<evidence type="ECO:0000256" key="8">
    <source>
        <dbReference type="SAM" id="Phobius"/>
    </source>
</evidence>
<feature type="transmembrane region" description="Helical" evidence="8">
    <location>
        <begin position="463"/>
        <end position="487"/>
    </location>
</feature>
<comment type="subcellular location">
    <subcellularLocation>
        <location evidence="1">Cell inner membrane</location>
        <topology evidence="1">Multi-pass membrane protein</topology>
    </subcellularLocation>
</comment>
<dbReference type="RefSeq" id="WP_103320341.1">
    <property type="nucleotide sequence ID" value="NZ_PPTF01000060.1"/>
</dbReference>
<dbReference type="Gene3D" id="3.30.2090.10">
    <property type="entry name" value="Multidrug efflux transporter AcrB TolC docking domain, DN and DC subdomains"/>
    <property type="match status" value="2"/>
</dbReference>
<keyword evidence="3" id="KW-1003">Cell membrane</keyword>
<dbReference type="EMBL" id="PPTF01000060">
    <property type="protein sequence ID" value="POA98176.1"/>
    <property type="molecule type" value="Genomic_DNA"/>
</dbReference>
<feature type="transmembrane region" description="Helical" evidence="8">
    <location>
        <begin position="530"/>
        <end position="549"/>
    </location>
</feature>
<feature type="transmembrane region" description="Helical" evidence="8">
    <location>
        <begin position="856"/>
        <end position="873"/>
    </location>
</feature>
<proteinExistence type="predicted"/>
<keyword evidence="7 8" id="KW-0472">Membrane</keyword>
<dbReference type="Proteomes" id="UP000236416">
    <property type="component" value="Unassembled WGS sequence"/>
</dbReference>
<comment type="caution">
    <text evidence="9">The sequence shown here is derived from an EMBL/GenBank/DDBJ whole genome shotgun (WGS) entry which is preliminary data.</text>
</comment>
<evidence type="ECO:0000313" key="10">
    <source>
        <dbReference type="Proteomes" id="UP000236416"/>
    </source>
</evidence>
<evidence type="ECO:0000256" key="7">
    <source>
        <dbReference type="ARBA" id="ARBA00023136"/>
    </source>
</evidence>
<dbReference type="Gene3D" id="3.30.70.1430">
    <property type="entry name" value="Multidrug efflux transporter AcrB pore domain"/>
    <property type="match status" value="2"/>
</dbReference>
<feature type="transmembrane region" description="Helical" evidence="8">
    <location>
        <begin position="431"/>
        <end position="457"/>
    </location>
</feature>
<dbReference type="PRINTS" id="PR00702">
    <property type="entry name" value="ACRIFLAVINRP"/>
</dbReference>
<evidence type="ECO:0000256" key="2">
    <source>
        <dbReference type="ARBA" id="ARBA00022448"/>
    </source>
</evidence>
<evidence type="ECO:0000256" key="4">
    <source>
        <dbReference type="ARBA" id="ARBA00022519"/>
    </source>
</evidence>
<dbReference type="PANTHER" id="PTHR32063:SF34">
    <property type="entry name" value="MULTIDRUG RESISTANCE PROTEIN MDTC"/>
    <property type="match status" value="1"/>
</dbReference>
<feature type="transmembrane region" description="Helical" evidence="8">
    <location>
        <begin position="337"/>
        <end position="353"/>
    </location>
</feature>
<dbReference type="FunFam" id="1.20.1640.10:FF:000001">
    <property type="entry name" value="Efflux pump membrane transporter"/>
    <property type="match status" value="1"/>
</dbReference>
<gene>
    <name evidence="9" type="ORF">C2134_12010</name>
</gene>
<evidence type="ECO:0000256" key="5">
    <source>
        <dbReference type="ARBA" id="ARBA00022692"/>
    </source>
</evidence>
<feature type="transmembrane region" description="Helical" evidence="8">
    <location>
        <begin position="360"/>
        <end position="381"/>
    </location>
</feature>
<feature type="transmembrane region" description="Helical" evidence="8">
    <location>
        <begin position="951"/>
        <end position="972"/>
    </location>
</feature>
<dbReference type="FunFam" id="3.30.70.1430:FF:000001">
    <property type="entry name" value="Efflux pump membrane transporter"/>
    <property type="match status" value="1"/>
</dbReference>
<dbReference type="GO" id="GO:0005886">
    <property type="term" value="C:plasma membrane"/>
    <property type="evidence" value="ECO:0007669"/>
    <property type="project" value="UniProtKB-SubCell"/>
</dbReference>
<dbReference type="SUPFAM" id="SSF82714">
    <property type="entry name" value="Multidrug efflux transporter AcrB TolC docking domain, DN and DC subdomains"/>
    <property type="match status" value="2"/>
</dbReference>
<dbReference type="AlphaFoldDB" id="A0A2K4MM76"/>
<dbReference type="SUPFAM" id="SSF82866">
    <property type="entry name" value="Multidrug efflux transporter AcrB transmembrane domain"/>
    <property type="match status" value="2"/>
</dbReference>
<protein>
    <submittedName>
        <fullName evidence="9">Multidrug transporter subunit MdtC</fullName>
    </submittedName>
</protein>